<evidence type="ECO:0000313" key="2">
    <source>
        <dbReference type="EMBL" id="GAA3041014.1"/>
    </source>
</evidence>
<dbReference type="Gene3D" id="1.25.40.10">
    <property type="entry name" value="Tetratricopeptide repeat domain"/>
    <property type="match status" value="2"/>
</dbReference>
<protein>
    <recommendedName>
        <fullName evidence="4">Tetratricopeptide repeat protein</fullName>
    </recommendedName>
</protein>
<dbReference type="SUPFAM" id="SSF48452">
    <property type="entry name" value="TPR-like"/>
    <property type="match status" value="2"/>
</dbReference>
<feature type="region of interest" description="Disordered" evidence="1">
    <location>
        <begin position="1"/>
        <end position="29"/>
    </location>
</feature>
<dbReference type="InterPro" id="IPR011990">
    <property type="entry name" value="TPR-like_helical_dom_sf"/>
</dbReference>
<dbReference type="PANTHER" id="PTHR19959">
    <property type="entry name" value="KINESIN LIGHT CHAIN"/>
    <property type="match status" value="1"/>
</dbReference>
<dbReference type="Proteomes" id="UP001499930">
    <property type="component" value="Unassembled WGS sequence"/>
</dbReference>
<dbReference type="RefSeq" id="WP_344907688.1">
    <property type="nucleotide sequence ID" value="NZ_BAAAWD010000031.1"/>
</dbReference>
<reference evidence="3" key="1">
    <citation type="journal article" date="2019" name="Int. J. Syst. Evol. Microbiol.">
        <title>The Global Catalogue of Microorganisms (GCM) 10K type strain sequencing project: providing services to taxonomists for standard genome sequencing and annotation.</title>
        <authorList>
            <consortium name="The Broad Institute Genomics Platform"/>
            <consortium name="The Broad Institute Genome Sequencing Center for Infectious Disease"/>
            <person name="Wu L."/>
            <person name="Ma J."/>
        </authorList>
    </citation>
    <scope>NUCLEOTIDE SEQUENCE [LARGE SCALE GENOMIC DNA]</scope>
    <source>
        <strain evidence="3">JCM 3106</strain>
    </source>
</reference>
<keyword evidence="3" id="KW-1185">Reference proteome</keyword>
<name>A0ABP6LIA7_9ACTN</name>
<proteinExistence type="predicted"/>
<evidence type="ECO:0000256" key="1">
    <source>
        <dbReference type="SAM" id="MobiDB-lite"/>
    </source>
</evidence>
<dbReference type="PANTHER" id="PTHR19959:SF119">
    <property type="entry name" value="FUNGAL LIPASE-LIKE DOMAIN-CONTAINING PROTEIN"/>
    <property type="match status" value="1"/>
</dbReference>
<evidence type="ECO:0008006" key="4">
    <source>
        <dbReference type="Google" id="ProtNLM"/>
    </source>
</evidence>
<dbReference type="Pfam" id="PF13374">
    <property type="entry name" value="TPR_10"/>
    <property type="match status" value="3"/>
</dbReference>
<organism evidence="2 3">
    <name type="scientific">Streptosporangium longisporum</name>
    <dbReference type="NCBI Taxonomy" id="46187"/>
    <lineage>
        <taxon>Bacteria</taxon>
        <taxon>Bacillati</taxon>
        <taxon>Actinomycetota</taxon>
        <taxon>Actinomycetes</taxon>
        <taxon>Streptosporangiales</taxon>
        <taxon>Streptosporangiaceae</taxon>
        <taxon>Streptosporangium</taxon>
    </lineage>
</organism>
<dbReference type="EMBL" id="BAAAWD010000031">
    <property type="protein sequence ID" value="GAA3041014.1"/>
    <property type="molecule type" value="Genomic_DNA"/>
</dbReference>
<evidence type="ECO:0000313" key="3">
    <source>
        <dbReference type="Proteomes" id="UP001499930"/>
    </source>
</evidence>
<comment type="caution">
    <text evidence="2">The sequence shown here is derived from an EMBL/GenBank/DDBJ whole genome shotgun (WGS) entry which is preliminary data.</text>
</comment>
<gene>
    <name evidence="2" type="ORF">GCM10017559_82090</name>
</gene>
<sequence>MEHDPFPVWGPERPGDTDPEAMPDDAARRADRERRLALALGRSDLLGAAERHRGALTASEEAVRIARRLTHDDRETYLPDLALCLANAAARYVRLGRRHEAVDAGREAVALRRELAVTRPGEHLPHLAGSLNALACDLSRIGMPEPALDAAREAVDLYRELAAGDPAYEPELAMALHTLAQRTASLERLEEAVTHSARAVSIRRRLAEEDPSACSATLATALHVLGCRLAALGRREEAADAYAEAVTIRQGLAGSPDARPADHDHLAAVAGEWADLLVEAGRLVEAVEALEIARTACLSAGDVERAERPATLPERPGGSRV</sequence>
<accession>A0ABP6LIA7</accession>